<reference evidence="2 3" key="1">
    <citation type="submission" date="2013-08" db="EMBL/GenBank/DDBJ databases">
        <title>Study of Ammonical-Nitrogen removal by Nitrification Denitrification process using lab isolates.</title>
        <authorList>
            <person name="Khardenavis A.A."/>
            <person name="Pal R.R."/>
            <person name="Kapley A."/>
            <person name="Qureshi A."/>
            <person name="Purohit H.J."/>
        </authorList>
    </citation>
    <scope>NUCLEOTIDE SEQUENCE [LARGE SCALE GENOMIC DNA]</scope>
    <source>
        <strain evidence="2 3">EGD-HP18</strain>
    </source>
</reference>
<evidence type="ECO:0000256" key="1">
    <source>
        <dbReference type="SAM" id="Phobius"/>
    </source>
</evidence>
<feature type="transmembrane region" description="Helical" evidence="1">
    <location>
        <begin position="18"/>
        <end position="42"/>
    </location>
</feature>
<comment type="caution">
    <text evidence="2">The sequence shown here is derived from an EMBL/GenBank/DDBJ whole genome shotgun (WGS) entry which is preliminary data.</text>
</comment>
<keyword evidence="1" id="KW-1133">Transmembrane helix</keyword>
<proteinExistence type="predicted"/>
<gene>
    <name evidence="2" type="ORF">N173_19945</name>
</gene>
<organism evidence="2 3">
    <name type="scientific">Acinetobacter baumannii EGD-HP18</name>
    <dbReference type="NCBI Taxonomy" id="1358412"/>
    <lineage>
        <taxon>Bacteria</taxon>
        <taxon>Pseudomonadati</taxon>
        <taxon>Pseudomonadota</taxon>
        <taxon>Gammaproteobacteria</taxon>
        <taxon>Moraxellales</taxon>
        <taxon>Moraxellaceae</taxon>
        <taxon>Acinetobacter</taxon>
        <taxon>Acinetobacter calcoaceticus/baumannii complex</taxon>
    </lineage>
</organism>
<dbReference type="AlphaFoldDB" id="A0AAV3JVE0"/>
<accession>A0AAV3JVE0</accession>
<dbReference type="EMBL" id="AVST01000115">
    <property type="protein sequence ID" value="ERH66730.1"/>
    <property type="molecule type" value="Genomic_DNA"/>
</dbReference>
<sequence length="61" mass="7311">MDELQITSDKPSYLYKTYIIIVVKIDGLAIYLKFSFIFLHLFDNFDKKMQNQFTSFTFTID</sequence>
<evidence type="ECO:0000313" key="2">
    <source>
        <dbReference type="EMBL" id="ERH66730.1"/>
    </source>
</evidence>
<keyword evidence="1" id="KW-0472">Membrane</keyword>
<keyword evidence="1" id="KW-0812">Transmembrane</keyword>
<name>A0AAV3JVE0_ACIBA</name>
<protein>
    <submittedName>
        <fullName evidence="2">Uncharacterized protein</fullName>
    </submittedName>
</protein>
<dbReference type="Proteomes" id="UP000016517">
    <property type="component" value="Unassembled WGS sequence"/>
</dbReference>
<evidence type="ECO:0000313" key="3">
    <source>
        <dbReference type="Proteomes" id="UP000016517"/>
    </source>
</evidence>